<feature type="domain" description="Peripheral subunit-binding (PSBD)" evidence="12">
    <location>
        <begin position="136"/>
        <end position="173"/>
    </location>
</feature>
<dbReference type="OrthoDB" id="9805770at2"/>
<proteinExistence type="inferred from homology"/>
<evidence type="ECO:0000256" key="6">
    <source>
        <dbReference type="ARBA" id="ARBA00023315"/>
    </source>
</evidence>
<evidence type="ECO:0000256" key="1">
    <source>
        <dbReference type="ARBA" id="ARBA00001938"/>
    </source>
</evidence>
<dbReference type="InterPro" id="IPR023213">
    <property type="entry name" value="CAT-like_dom_sf"/>
</dbReference>
<feature type="domain" description="Lipoyl-binding" evidence="11">
    <location>
        <begin position="4"/>
        <end position="78"/>
    </location>
</feature>
<dbReference type="Pfam" id="PF02817">
    <property type="entry name" value="E3_binding"/>
    <property type="match status" value="1"/>
</dbReference>
<dbReference type="PROSITE" id="PS50968">
    <property type="entry name" value="BIOTINYL_LIPOYL"/>
    <property type="match status" value="1"/>
</dbReference>
<evidence type="ECO:0000256" key="5">
    <source>
        <dbReference type="ARBA" id="ARBA00022823"/>
    </source>
</evidence>
<keyword evidence="5 9" id="KW-0450">Lipoyl</keyword>
<gene>
    <name evidence="13" type="ORF">EXM22_11030</name>
</gene>
<dbReference type="CDD" id="cd06849">
    <property type="entry name" value="lipoyl_domain"/>
    <property type="match status" value="1"/>
</dbReference>
<dbReference type="EC" id="2.3.1.-" evidence="9"/>
<dbReference type="InterPro" id="IPR036625">
    <property type="entry name" value="E3-bd_dom_sf"/>
</dbReference>
<comment type="cofactor">
    <cofactor evidence="1 9">
        <name>(R)-lipoate</name>
        <dbReference type="ChEBI" id="CHEBI:83088"/>
    </cofactor>
</comment>
<dbReference type="FunFam" id="3.30.559.10:FF:000004">
    <property type="entry name" value="Acetyltransferase component of pyruvate dehydrogenase complex"/>
    <property type="match status" value="1"/>
</dbReference>
<dbReference type="GO" id="GO:0031405">
    <property type="term" value="F:lipoic acid binding"/>
    <property type="evidence" value="ECO:0007669"/>
    <property type="project" value="TreeGrafter"/>
</dbReference>
<dbReference type="InterPro" id="IPR001078">
    <property type="entry name" value="2-oxoacid_DH_actylTfrase"/>
</dbReference>
<dbReference type="Pfam" id="PF00198">
    <property type="entry name" value="2-oxoacid_dh"/>
    <property type="match status" value="1"/>
</dbReference>
<dbReference type="InterPro" id="IPR050743">
    <property type="entry name" value="2-oxoacid_DH_E2_comp"/>
</dbReference>
<keyword evidence="14" id="KW-1185">Reference proteome</keyword>
<dbReference type="InterPro" id="IPR000089">
    <property type="entry name" value="Biotin_lipoyl"/>
</dbReference>
<dbReference type="GO" id="GO:0004742">
    <property type="term" value="F:dihydrolipoyllysine-residue acetyltransferase activity"/>
    <property type="evidence" value="ECO:0007669"/>
    <property type="project" value="UniProtKB-EC"/>
</dbReference>
<comment type="similarity">
    <text evidence="2 9">Belongs to the 2-oxoacid dehydrogenase family.</text>
</comment>
<keyword evidence="6 9" id="KW-0012">Acyltransferase</keyword>
<dbReference type="GO" id="GO:0006086">
    <property type="term" value="P:pyruvate decarboxylation to acetyl-CoA"/>
    <property type="evidence" value="ECO:0007669"/>
    <property type="project" value="TreeGrafter"/>
</dbReference>
<dbReference type="PROSITE" id="PS51826">
    <property type="entry name" value="PSBD"/>
    <property type="match status" value="1"/>
</dbReference>
<protein>
    <recommendedName>
        <fullName evidence="9">Dihydrolipoamide acetyltransferase component of pyruvate dehydrogenase complex</fullName>
        <ecNumber evidence="9">2.3.1.-</ecNumber>
    </recommendedName>
</protein>
<reference evidence="13 14" key="1">
    <citation type="submission" date="2019-02" db="EMBL/GenBank/DDBJ databases">
        <title>Complete Genome Sequence and Methylome Analysis of free living Spirochaetas.</title>
        <authorList>
            <person name="Fomenkov A."/>
            <person name="Dubinina G."/>
            <person name="Leshcheva N."/>
            <person name="Mikheeva N."/>
            <person name="Grabovich M."/>
            <person name="Vincze T."/>
            <person name="Roberts R.J."/>
        </authorList>
    </citation>
    <scope>NUCLEOTIDE SEQUENCE [LARGE SCALE GENOMIC DNA]</scope>
    <source>
        <strain evidence="13 14">K2</strain>
    </source>
</reference>
<evidence type="ECO:0000313" key="13">
    <source>
        <dbReference type="EMBL" id="QEN08494.1"/>
    </source>
</evidence>
<dbReference type="PANTHER" id="PTHR43178:SF2">
    <property type="entry name" value="DIHYDROLIPOYLLYSINE-RESIDUE ACETYLTRANSFERASE COMPONENT OF PYRUVATE DEHYDROGENASE COMPLEX"/>
    <property type="match status" value="1"/>
</dbReference>
<evidence type="ECO:0000256" key="4">
    <source>
        <dbReference type="ARBA" id="ARBA00022679"/>
    </source>
</evidence>
<evidence type="ECO:0000256" key="2">
    <source>
        <dbReference type="ARBA" id="ARBA00007317"/>
    </source>
</evidence>
<feature type="region of interest" description="Disordered" evidence="10">
    <location>
        <begin position="80"/>
        <end position="135"/>
    </location>
</feature>
<evidence type="ECO:0000256" key="9">
    <source>
        <dbReference type="RuleBase" id="RU003423"/>
    </source>
</evidence>
<evidence type="ECO:0000259" key="12">
    <source>
        <dbReference type="PROSITE" id="PS51826"/>
    </source>
</evidence>
<dbReference type="PROSITE" id="PS00189">
    <property type="entry name" value="LIPOYL"/>
    <property type="match status" value="1"/>
</dbReference>
<evidence type="ECO:0000313" key="14">
    <source>
        <dbReference type="Proteomes" id="UP000324209"/>
    </source>
</evidence>
<accession>A0A5C1QPI2</accession>
<name>A0A5C1QPI2_9SPIO</name>
<evidence type="ECO:0000256" key="8">
    <source>
        <dbReference type="ARBA" id="ARBA00048370"/>
    </source>
</evidence>
<dbReference type="Gene3D" id="2.40.50.100">
    <property type="match status" value="1"/>
</dbReference>
<dbReference type="InterPro" id="IPR011053">
    <property type="entry name" value="Single_hybrid_motif"/>
</dbReference>
<dbReference type="Proteomes" id="UP000324209">
    <property type="component" value="Chromosome"/>
</dbReference>
<organism evidence="13 14">
    <name type="scientific">Oceanispirochaeta crateris</name>
    <dbReference type="NCBI Taxonomy" id="2518645"/>
    <lineage>
        <taxon>Bacteria</taxon>
        <taxon>Pseudomonadati</taxon>
        <taxon>Spirochaetota</taxon>
        <taxon>Spirochaetia</taxon>
        <taxon>Spirochaetales</taxon>
        <taxon>Spirochaetaceae</taxon>
        <taxon>Oceanispirochaeta</taxon>
    </lineage>
</organism>
<evidence type="ECO:0000256" key="7">
    <source>
        <dbReference type="ARBA" id="ARBA00025211"/>
    </source>
</evidence>
<dbReference type="RefSeq" id="WP_149486575.1">
    <property type="nucleotide sequence ID" value="NZ_CP036150.1"/>
</dbReference>
<feature type="compositionally biased region" description="Pro residues" evidence="10">
    <location>
        <begin position="85"/>
        <end position="112"/>
    </location>
</feature>
<dbReference type="Pfam" id="PF00364">
    <property type="entry name" value="Biotin_lipoyl"/>
    <property type="match status" value="1"/>
</dbReference>
<dbReference type="Gene3D" id="3.30.559.10">
    <property type="entry name" value="Chloramphenicol acetyltransferase-like domain"/>
    <property type="match status" value="1"/>
</dbReference>
<dbReference type="InterPro" id="IPR004167">
    <property type="entry name" value="PSBD"/>
</dbReference>
<dbReference type="KEGG" id="ock:EXM22_11030"/>
<comment type="catalytic activity">
    <reaction evidence="8">
        <text>N(6)-[(R)-dihydrolipoyl]-L-lysyl-[protein] + acetyl-CoA = N(6)-[(R)-S(8)-acetyldihydrolipoyl]-L-lysyl-[protein] + CoA</text>
        <dbReference type="Rhea" id="RHEA:17017"/>
        <dbReference type="Rhea" id="RHEA-COMP:10475"/>
        <dbReference type="Rhea" id="RHEA-COMP:10478"/>
        <dbReference type="ChEBI" id="CHEBI:57287"/>
        <dbReference type="ChEBI" id="CHEBI:57288"/>
        <dbReference type="ChEBI" id="CHEBI:83100"/>
        <dbReference type="ChEBI" id="CHEBI:83111"/>
        <dbReference type="EC" id="2.3.1.12"/>
    </reaction>
</comment>
<dbReference type="Gene3D" id="4.10.320.10">
    <property type="entry name" value="E3-binding domain"/>
    <property type="match status" value="1"/>
</dbReference>
<dbReference type="EMBL" id="CP036150">
    <property type="protein sequence ID" value="QEN08494.1"/>
    <property type="molecule type" value="Genomic_DNA"/>
</dbReference>
<dbReference type="GO" id="GO:0005737">
    <property type="term" value="C:cytoplasm"/>
    <property type="evidence" value="ECO:0007669"/>
    <property type="project" value="TreeGrafter"/>
</dbReference>
<comment type="function">
    <text evidence="7">The pyruvate dehydrogenase complex catalyzes the overall conversion of pyruvate to acetyl-CoA and CO(2). It contains multiple copies of three enzymatic components: pyruvate dehydrogenase (E1), dihydrolipoamide acetyltransferase (E2) and lipoamide dehydrogenase (E3).</text>
</comment>
<dbReference type="PANTHER" id="PTHR43178">
    <property type="entry name" value="DIHYDROLIPOAMIDE ACETYLTRANSFERASE COMPONENT OF PYRUVATE DEHYDROGENASE COMPLEX"/>
    <property type="match status" value="1"/>
</dbReference>
<sequence>MADLREIKIPDLGSDDPVPVAEVFMTIGQEVEAEEPLLAMESDKAVMEIPSPFAGVIKEIKVKEGDMLKTGDVIAMAETAGEETPAPPSEKPEAPATPEPQKPSVPEPPKAPVQPEKSHETPPVAAVEAPLGKVPHASPSIRRFARELGVSLASVQGSAPKGRVTKEDIQNYVKNLIKTGGSGTGTGLPSAAYVDPSKFGSVREEELTRIQKISGPHLHASWVNIPHVTQYEQADITYLETWRKELNQKADQGVKFSVLAFVIKALYKAVEEYPRFNSVLDPGGEKLFIRNYYNIGIAVDTPQGLLVPVIHDVDKMNLTEIVLAIKDLALRGRDGQLKPADLQGAGISISNLGGIGGTSFTPIINPPEVAILGLSRSTMQPVWNGSDFEPRLMLPLSLSYDHRVIDGAMAAKFIRYLADLLEDMKKILL</sequence>
<dbReference type="SUPFAM" id="SSF52777">
    <property type="entry name" value="CoA-dependent acyltransferases"/>
    <property type="match status" value="1"/>
</dbReference>
<dbReference type="AlphaFoldDB" id="A0A5C1QPI2"/>
<evidence type="ECO:0000259" key="11">
    <source>
        <dbReference type="PROSITE" id="PS50968"/>
    </source>
</evidence>
<evidence type="ECO:0000256" key="10">
    <source>
        <dbReference type="SAM" id="MobiDB-lite"/>
    </source>
</evidence>
<dbReference type="InterPro" id="IPR003016">
    <property type="entry name" value="2-oxoA_DH_lipoyl-BS"/>
</dbReference>
<evidence type="ECO:0000256" key="3">
    <source>
        <dbReference type="ARBA" id="ARBA00011484"/>
    </source>
</evidence>
<keyword evidence="4 9" id="KW-0808">Transferase</keyword>
<dbReference type="SUPFAM" id="SSF51230">
    <property type="entry name" value="Single hybrid motif"/>
    <property type="match status" value="1"/>
</dbReference>
<dbReference type="SUPFAM" id="SSF47005">
    <property type="entry name" value="Peripheral subunit-binding domain of 2-oxo acid dehydrogenase complex"/>
    <property type="match status" value="1"/>
</dbReference>
<comment type="subunit">
    <text evidence="3">Forms a 24-polypeptide structural core with octahedral symmetry.</text>
</comment>